<feature type="compositionally biased region" description="Basic and acidic residues" evidence="1">
    <location>
        <begin position="201"/>
        <end position="219"/>
    </location>
</feature>
<protein>
    <submittedName>
        <fullName evidence="2">Uncharacterized protein</fullName>
    </submittedName>
</protein>
<dbReference type="EMBL" id="JABBWE010000056">
    <property type="protein sequence ID" value="KAG1789696.1"/>
    <property type="molecule type" value="Genomic_DNA"/>
</dbReference>
<gene>
    <name evidence="2" type="ORF">HD556DRAFT_1492384</name>
</gene>
<name>A0A9P7DEH2_9AGAM</name>
<sequence>MGDAASRGSSELVDSRVFDMDIMQYGIMPEQLARVRCFYPEHHPRLMKTPASTAEKHIIVQGSISEISHHRCVVRVHDITLGPSAGVVEKRRHAEAVPDALDPESFPGQFASPAEDVLTFLDCLKSFPEFTEEAVGRSLRAFEVDLKEHRGQFRYPSVWCCIHSLMSEIGKHAEGVVLGQAKLPAACRRSIRPELANLRNSSKESDVGIRDSTHLRRDGCGSTSAPNPLPSQPASSNPNGSVPSSKYLRIEE</sequence>
<organism evidence="2 3">
    <name type="scientific">Suillus plorans</name>
    <dbReference type="NCBI Taxonomy" id="116603"/>
    <lineage>
        <taxon>Eukaryota</taxon>
        <taxon>Fungi</taxon>
        <taxon>Dikarya</taxon>
        <taxon>Basidiomycota</taxon>
        <taxon>Agaricomycotina</taxon>
        <taxon>Agaricomycetes</taxon>
        <taxon>Agaricomycetidae</taxon>
        <taxon>Boletales</taxon>
        <taxon>Suillineae</taxon>
        <taxon>Suillaceae</taxon>
        <taxon>Suillus</taxon>
    </lineage>
</organism>
<feature type="compositionally biased region" description="Polar residues" evidence="1">
    <location>
        <begin position="221"/>
        <end position="244"/>
    </location>
</feature>
<reference evidence="2" key="1">
    <citation type="journal article" date="2020" name="New Phytol.">
        <title>Comparative genomics reveals dynamic genome evolution in host specialist ectomycorrhizal fungi.</title>
        <authorList>
            <person name="Lofgren L.A."/>
            <person name="Nguyen N.H."/>
            <person name="Vilgalys R."/>
            <person name="Ruytinx J."/>
            <person name="Liao H.L."/>
            <person name="Branco S."/>
            <person name="Kuo A."/>
            <person name="LaButti K."/>
            <person name="Lipzen A."/>
            <person name="Andreopoulos W."/>
            <person name="Pangilinan J."/>
            <person name="Riley R."/>
            <person name="Hundley H."/>
            <person name="Na H."/>
            <person name="Barry K."/>
            <person name="Grigoriev I.V."/>
            <person name="Stajich J.E."/>
            <person name="Kennedy P.G."/>
        </authorList>
    </citation>
    <scope>NUCLEOTIDE SEQUENCE</scope>
    <source>
        <strain evidence="2">S12</strain>
    </source>
</reference>
<dbReference type="RefSeq" id="XP_041156726.1">
    <property type="nucleotide sequence ID" value="XM_041308817.1"/>
</dbReference>
<accession>A0A9P7DEH2</accession>
<dbReference type="Proteomes" id="UP000719766">
    <property type="component" value="Unassembled WGS sequence"/>
</dbReference>
<dbReference type="OrthoDB" id="2674724at2759"/>
<evidence type="ECO:0000313" key="3">
    <source>
        <dbReference type="Proteomes" id="UP000719766"/>
    </source>
</evidence>
<keyword evidence="3" id="KW-1185">Reference proteome</keyword>
<evidence type="ECO:0000256" key="1">
    <source>
        <dbReference type="SAM" id="MobiDB-lite"/>
    </source>
</evidence>
<proteinExistence type="predicted"/>
<feature type="region of interest" description="Disordered" evidence="1">
    <location>
        <begin position="198"/>
        <end position="252"/>
    </location>
</feature>
<dbReference type="GeneID" id="64602581"/>
<evidence type="ECO:0000313" key="2">
    <source>
        <dbReference type="EMBL" id="KAG1789696.1"/>
    </source>
</evidence>
<dbReference type="AlphaFoldDB" id="A0A9P7DEH2"/>
<comment type="caution">
    <text evidence="2">The sequence shown here is derived from an EMBL/GenBank/DDBJ whole genome shotgun (WGS) entry which is preliminary data.</text>
</comment>